<protein>
    <submittedName>
        <fullName evidence="3">Uncharacterized protein</fullName>
    </submittedName>
</protein>
<comment type="caution">
    <text evidence="3">The sequence shown here is derived from an EMBL/GenBank/DDBJ whole genome shotgun (WGS) entry which is preliminary data.</text>
</comment>
<name>A0ABD0K1E5_9CAEN</name>
<evidence type="ECO:0000256" key="2">
    <source>
        <dbReference type="SAM" id="SignalP"/>
    </source>
</evidence>
<feature type="region of interest" description="Disordered" evidence="1">
    <location>
        <begin position="141"/>
        <end position="169"/>
    </location>
</feature>
<feature type="non-terminal residue" evidence="3">
    <location>
        <position position="169"/>
    </location>
</feature>
<reference evidence="3 4" key="1">
    <citation type="journal article" date="2023" name="Sci. Data">
        <title>Genome assembly of the Korean intertidal mud-creeper Batillaria attramentaria.</title>
        <authorList>
            <person name="Patra A.K."/>
            <person name="Ho P.T."/>
            <person name="Jun S."/>
            <person name="Lee S.J."/>
            <person name="Kim Y."/>
            <person name="Won Y.J."/>
        </authorList>
    </citation>
    <scope>NUCLEOTIDE SEQUENCE [LARGE SCALE GENOMIC DNA]</scope>
    <source>
        <strain evidence="3">Wonlab-2016</strain>
    </source>
</reference>
<dbReference type="AlphaFoldDB" id="A0ABD0K1E5"/>
<organism evidence="3 4">
    <name type="scientific">Batillaria attramentaria</name>
    <dbReference type="NCBI Taxonomy" id="370345"/>
    <lineage>
        <taxon>Eukaryota</taxon>
        <taxon>Metazoa</taxon>
        <taxon>Spiralia</taxon>
        <taxon>Lophotrochozoa</taxon>
        <taxon>Mollusca</taxon>
        <taxon>Gastropoda</taxon>
        <taxon>Caenogastropoda</taxon>
        <taxon>Sorbeoconcha</taxon>
        <taxon>Cerithioidea</taxon>
        <taxon>Batillariidae</taxon>
        <taxon>Batillaria</taxon>
    </lineage>
</organism>
<sequence>MQTMKTVACVVCFMCLLGSARAVASYVKAICDRNPIHTTAPKTAGDNGFTISVEGLPTPGKYRPGEVYTDHWVLQSDEGKEKRIGVLCGRLSRASRSSPPWDIQGRSGTWWTLFPQSKGFAAKKLATEELERRLVGTRSDGTLAGCTSPAHRTPTEPSGTHFGAWRDHD</sequence>
<feature type="signal peptide" evidence="2">
    <location>
        <begin position="1"/>
        <end position="22"/>
    </location>
</feature>
<evidence type="ECO:0000256" key="1">
    <source>
        <dbReference type="SAM" id="MobiDB-lite"/>
    </source>
</evidence>
<keyword evidence="4" id="KW-1185">Reference proteome</keyword>
<evidence type="ECO:0000313" key="4">
    <source>
        <dbReference type="Proteomes" id="UP001519460"/>
    </source>
</evidence>
<dbReference type="Proteomes" id="UP001519460">
    <property type="component" value="Unassembled WGS sequence"/>
</dbReference>
<dbReference type="EMBL" id="JACVVK020000276">
    <property type="protein sequence ID" value="KAK7480673.1"/>
    <property type="molecule type" value="Genomic_DNA"/>
</dbReference>
<feature type="chain" id="PRO_5044871704" evidence="2">
    <location>
        <begin position="23"/>
        <end position="169"/>
    </location>
</feature>
<keyword evidence="2" id="KW-0732">Signal</keyword>
<evidence type="ECO:0000313" key="3">
    <source>
        <dbReference type="EMBL" id="KAK7480673.1"/>
    </source>
</evidence>
<accession>A0ABD0K1E5</accession>
<proteinExistence type="predicted"/>
<gene>
    <name evidence="3" type="ORF">BaRGS_00028041</name>
</gene>